<name>A0AA51ZW17_9BACT</name>
<organism evidence="1">
    <name type="scientific">Marivirga arenosa</name>
    <dbReference type="NCBI Taxonomy" id="3059076"/>
    <lineage>
        <taxon>Bacteria</taxon>
        <taxon>Pseudomonadati</taxon>
        <taxon>Bacteroidota</taxon>
        <taxon>Cytophagia</taxon>
        <taxon>Cytophagales</taxon>
        <taxon>Marivirgaceae</taxon>
        <taxon>Marivirga</taxon>
    </lineage>
</organism>
<dbReference type="PROSITE" id="PS51257">
    <property type="entry name" value="PROKAR_LIPOPROTEIN"/>
    <property type="match status" value="1"/>
</dbReference>
<gene>
    <name evidence="1" type="ORF">QYS47_34825</name>
</gene>
<dbReference type="RefSeq" id="WP_322347240.1">
    <property type="nucleotide sequence ID" value="NZ_CP129968.2"/>
</dbReference>
<evidence type="ECO:0000313" key="1">
    <source>
        <dbReference type="EMBL" id="WNB17741.1"/>
    </source>
</evidence>
<protein>
    <submittedName>
        <fullName evidence="1">Uncharacterized protein</fullName>
    </submittedName>
</protein>
<proteinExistence type="predicted"/>
<sequence>MKHLVFLIVISTLVGSCKGIEGLQTQKKWRKLSIDLTEKAETTTIKLGQNHYIAYLTYANALLYGWKHEKVKTKLNALYEEIEKNGYGLGYSWDAFQDGSVNPDTTNYTITITDHVGLVLLKGYLAGVVEEARIHHLVNALQRIPLADSIKLGNCLAYSDSPYDQIGCVHNVNISAAQFLNSINVLTNLKVKNIDYEIDQILTREINSYQPAEKNFLYWDGGSRLTDQNHLAFQVWCMLDLDKSKLDVIAEEILDSLIVNREKTISALIGQLRLLTYNDTNANSIMTELLLLLSNHKPTLDEYKIINKLDNPRELAQLAVWSAVYSKYLQGNTW</sequence>
<dbReference type="AlphaFoldDB" id="A0AA51ZW17"/>
<reference evidence="1" key="1">
    <citation type="submission" date="2023-08" db="EMBL/GenBank/DDBJ databases">
        <title>Comparative genomics and taxonomic characterization of three novel marine species of genus Marivirga.</title>
        <authorList>
            <person name="Muhammad N."/>
            <person name="Kim S.-G."/>
        </authorList>
    </citation>
    <scope>NUCLEOTIDE SEQUENCE</scope>
    <source>
        <strain evidence="1">BKB1-2</strain>
    </source>
</reference>
<accession>A0AA51ZW17</accession>
<dbReference type="EMBL" id="CP129968">
    <property type="protein sequence ID" value="WNB17741.1"/>
    <property type="molecule type" value="Genomic_DNA"/>
</dbReference>
<dbReference type="KEGG" id="marp:QYS47_34825"/>
<dbReference type="Proteomes" id="UP001232019">
    <property type="component" value="Chromosome"/>
</dbReference>